<keyword evidence="5 14" id="KW-0812">Transmembrane</keyword>
<feature type="domain" description="SRCR" evidence="15">
    <location>
        <begin position="485"/>
        <end position="585"/>
    </location>
</feature>
<sequence length="1459" mass="158928">MMLPQNSWHIGFGRCCFRQSLLPTVVVYILLLNSCFLTSCFNGTGLELRLTGGDSNCSGRVEVKFHEEWGTVCDDGWTTAEIIVVCKQLGCPFFITKFGLGNAMAGRGKIWLDDVSCYGNESALWECQHKEWGNHDCSHREDVGVSCYGKSLTRVRRGKDNLGLRLVDGSSPCSGRLEVKYQGQWGTVCDDGWDLNAAAVVCRQLGCPSAFFFSGLVNSPATYSPIWLDNISCNGNESALWDCGHREWGIHDCHHNEDATLTCSDGTDLELRLVGGSNRCAGRVELKVQGKWGTICHHNWNNVAANVVCKQLGCGTALHFPGLPHFESGSGTIWLDDVSCSGNESLLWDCRHSGRVHYNCIHQKDVAVICSDGADLDLRLVDGRSNCSGRVEVRIHGQWWTICGYDWSNKQATVVCKQLGCPTDITGSLYAKSSSESKEIWINSISCTGNESALWDCVYDGKAKQACVRRSDAGVICSDEVDLDLRLVGTDNHCYGRLEVKYQGEWGTVCHDKWSTKNTAVVCKQLGCGNPVHIYGMTHIMEASGPIWLDDVSCSGNESTIWDCEHAGWGKHNCVHREDVTVTCSDNTKWSLRLIDGNSRCSGRLEVYFQGQWGTVCDDNWSSNAAAVVCDQLDCPSSIIGMGLGNASVGSGKIWLDDVFCDGDEAQLWACSHSGWGNHDCSHSEDVGVTCSDESDMELRLVGGGSRCAGRVEVEVQGAVATVCATRWGMNIAAVVCRQLGCGSVLSISREFHFTGRTSHILLSTSGCTGNEASLWECAHWKWIQTTCLSHTEASVICSVHRQPRLVGTDISCSGRVEVKHGDTWGSVCGSDFSLHAANVLCRELNCGEARSLSVGAHFGNGNGPIWAEKFECEGNETHLALCPTVPHPEETCNHSREVGIVCSRYTDARLVNGKSQCEGQVEIKVLGYWGSLCDSYWDLEDANVLCSQLSCGVALSTTKGKYIGEGSGRVWGHRFHCLGNESLLDNCQMTVLGAPLCAHENVISVTCSGNQTQPLFPCSASLSDLSVSVVPEGSDFICSEDKLLRLVDGGGRCAGRVEIFHQGSWGTICDDNWDLSDAHVVCRQLGCGVAINATKSAHFGAGSGPIWLDDLNCTGKESHVWKCPSRGWGQQDCRHKEDAGVICSEFTALRLYSETERDTCAGRLEVFYNGTWGGVGRRITAVTAGIVCRQLGCAENGVVSPSPSYKTGSGFIWVDDIQCPKMHISIWQCPSAPWEKRISSPAEEAWITCEDKIRVSGGDTKCSGRVEIWHKSSWGTVCDDSWDLAEAEVVCQQLGCGSALAAVGEAAFGQGTGPIWLDDIQCKGNESSLWDCHSKPWGQSDCGHKEDAGVRCSGQSPRSLEVSGHSAFILSGILGLLLVLFILFILVWSHVEKKKHLLRVSSRRRDSLEEDLFHEMDTCLTREDSRQMSTSDSTSIHGCADVGHITLLEVPPVLEATK</sequence>
<feature type="disulfide bond" evidence="13">
    <location>
        <begin position="617"/>
        <end position="681"/>
    </location>
</feature>
<dbReference type="SMART" id="SM00202">
    <property type="entry name" value="SR"/>
    <property type="match status" value="12"/>
</dbReference>
<gene>
    <name evidence="16" type="primary">CD163L1</name>
</gene>
<dbReference type="GO" id="GO:0005576">
    <property type="term" value="C:extracellular region"/>
    <property type="evidence" value="ECO:0007669"/>
    <property type="project" value="UniProtKB-SubCell"/>
</dbReference>
<evidence type="ECO:0000313" key="17">
    <source>
        <dbReference type="Proteomes" id="UP000002281"/>
    </source>
</evidence>
<feature type="disulfide bond" evidence="13">
    <location>
        <begin position="1083"/>
        <end position="1144"/>
    </location>
</feature>
<feature type="domain" description="SRCR" evidence="15">
    <location>
        <begin position="48"/>
        <end position="148"/>
    </location>
</feature>
<evidence type="ECO:0000256" key="13">
    <source>
        <dbReference type="PROSITE-ProRule" id="PRU00196"/>
    </source>
</evidence>
<feature type="disulfide bond" evidence="13">
    <location>
        <begin position="630"/>
        <end position="691"/>
    </location>
</feature>
<feature type="domain" description="SRCR" evidence="15">
    <location>
        <begin position="592"/>
        <end position="692"/>
    </location>
</feature>
<comment type="function">
    <text evidence="12">After shedding, the soluble form (sCD163) may play an anti-inflammatory role.</text>
</comment>
<organism evidence="16 17">
    <name type="scientific">Equus caballus</name>
    <name type="common">Horse</name>
    <dbReference type="NCBI Taxonomy" id="9796"/>
    <lineage>
        <taxon>Eukaryota</taxon>
        <taxon>Metazoa</taxon>
        <taxon>Chordata</taxon>
        <taxon>Craniata</taxon>
        <taxon>Vertebrata</taxon>
        <taxon>Euteleostomi</taxon>
        <taxon>Mammalia</taxon>
        <taxon>Eutheria</taxon>
        <taxon>Laurasiatheria</taxon>
        <taxon>Perissodactyla</taxon>
        <taxon>Equidae</taxon>
        <taxon>Equus</taxon>
    </lineage>
</organism>
<feature type="transmembrane region" description="Helical" evidence="14">
    <location>
        <begin position="1368"/>
        <end position="1390"/>
    </location>
</feature>
<feature type="disulfide bond" evidence="13">
    <location>
        <begin position="86"/>
        <end position="147"/>
    </location>
</feature>
<dbReference type="SUPFAM" id="SSF56487">
    <property type="entry name" value="SRCR-like"/>
    <property type="match status" value="12"/>
</dbReference>
<feature type="domain" description="SRCR" evidence="15">
    <location>
        <begin position="1254"/>
        <end position="1354"/>
    </location>
</feature>
<evidence type="ECO:0000256" key="1">
    <source>
        <dbReference type="ARBA" id="ARBA00004251"/>
    </source>
</evidence>
<feature type="transmembrane region" description="Helical" evidence="14">
    <location>
        <begin position="21"/>
        <end position="39"/>
    </location>
</feature>
<feature type="domain" description="SRCR" evidence="15">
    <location>
        <begin position="909"/>
        <end position="1009"/>
    </location>
</feature>
<keyword evidence="10 13" id="KW-1015">Disulfide bond</keyword>
<evidence type="ECO:0000313" key="16">
    <source>
        <dbReference type="Ensembl" id="ENSECAP00000065935.1"/>
    </source>
</evidence>
<feature type="disulfide bond" evidence="13">
    <location>
        <begin position="189"/>
        <end position="253"/>
    </location>
</feature>
<keyword evidence="3" id="KW-1003">Cell membrane</keyword>
<feature type="disulfide bond" evidence="13">
    <location>
        <begin position="309"/>
        <end position="370"/>
    </location>
</feature>
<feature type="disulfide bond" evidence="13">
    <location>
        <begin position="947"/>
        <end position="1008"/>
    </location>
</feature>
<evidence type="ECO:0000256" key="14">
    <source>
        <dbReference type="SAM" id="Phobius"/>
    </source>
</evidence>
<dbReference type="GO" id="GO:0009897">
    <property type="term" value="C:external side of plasma membrane"/>
    <property type="evidence" value="ECO:0000318"/>
    <property type="project" value="GO_Central"/>
</dbReference>
<keyword evidence="11" id="KW-0325">Glycoprotein</keyword>
<feature type="disulfide bond" evidence="13">
    <location>
        <begin position="1114"/>
        <end position="1124"/>
    </location>
</feature>
<dbReference type="PROSITE" id="PS00420">
    <property type="entry name" value="SRCR_1"/>
    <property type="match status" value="4"/>
</dbReference>
<feature type="disulfide bond" evidence="13">
    <location>
        <begin position="1189"/>
        <end position="1250"/>
    </location>
</feature>
<dbReference type="InterPro" id="IPR001190">
    <property type="entry name" value="SRCR"/>
</dbReference>
<feature type="disulfide bond" evidence="13">
    <location>
        <begin position="73"/>
        <end position="137"/>
    </location>
</feature>
<feature type="domain" description="SRCR" evidence="15">
    <location>
        <begin position="1045"/>
        <end position="1145"/>
    </location>
</feature>
<feature type="disulfide bond" evidence="13">
    <location>
        <begin position="233"/>
        <end position="243"/>
    </location>
</feature>
<comment type="subcellular location">
    <subcellularLocation>
        <location evidence="1">Cell membrane</location>
        <topology evidence="1">Single-pass type I membrane protein</topology>
    </subcellularLocation>
    <subcellularLocation>
        <location evidence="2">Secreted</location>
    </subcellularLocation>
</comment>
<dbReference type="Gene3D" id="3.10.250.10">
    <property type="entry name" value="SRCR-like domain"/>
    <property type="match status" value="12"/>
</dbReference>
<feature type="disulfide bond" evidence="13">
    <location>
        <begin position="1279"/>
        <end position="1343"/>
    </location>
</feature>
<keyword evidence="7" id="KW-0677">Repeat</keyword>
<feature type="disulfide bond" evidence="13">
    <location>
        <begin position="842"/>
        <end position="903"/>
    </location>
</feature>
<feature type="disulfide bond" evidence="13">
    <location>
        <begin position="403"/>
        <end position="467"/>
    </location>
</feature>
<feature type="disulfide bond" evidence="13">
    <location>
        <begin position="296"/>
        <end position="360"/>
    </location>
</feature>
<feature type="disulfide bond" evidence="13">
    <location>
        <begin position="416"/>
        <end position="477"/>
    </location>
</feature>
<feature type="disulfide bond" evidence="13">
    <location>
        <begin position="447"/>
        <end position="457"/>
    </location>
</feature>
<keyword evidence="9 14" id="KW-0472">Membrane</keyword>
<evidence type="ECO:0000256" key="5">
    <source>
        <dbReference type="ARBA" id="ARBA00022692"/>
    </source>
</evidence>
<dbReference type="InterPro" id="IPR036772">
    <property type="entry name" value="SRCR-like_dom_sf"/>
</dbReference>
<keyword evidence="8 14" id="KW-1133">Transmembrane helix</keyword>
<dbReference type="FunFam" id="3.10.250.10:FF:000002">
    <property type="entry name" value="Scavenger receptor cysteine-rich type 1 protein M130"/>
    <property type="match status" value="4"/>
</dbReference>
<reference evidence="16" key="3">
    <citation type="submission" date="2025-09" db="UniProtKB">
        <authorList>
            <consortium name="Ensembl"/>
        </authorList>
    </citation>
    <scope>IDENTIFICATION</scope>
    <source>
        <strain evidence="16">Thoroughbred</strain>
    </source>
</reference>
<feature type="domain" description="SRCR" evidence="15">
    <location>
        <begin position="378"/>
        <end position="478"/>
    </location>
</feature>
<feature type="domain" description="SRCR" evidence="15">
    <location>
        <begin position="1150"/>
        <end position="1251"/>
    </location>
</feature>
<dbReference type="FunFam" id="3.10.250.10:FF:000006">
    <property type="entry name" value="neurotrypsin isoform X2"/>
    <property type="match status" value="3"/>
</dbReference>
<feature type="disulfide bond" evidence="13">
    <location>
        <begin position="117"/>
        <end position="127"/>
    </location>
</feature>
<keyword evidence="17" id="KW-1185">Reference proteome</keyword>
<dbReference type="FunFam" id="3.10.250.10:FF:000013">
    <property type="entry name" value="CD163 molecule like 1"/>
    <property type="match status" value="2"/>
</dbReference>
<feature type="domain" description="SRCR" evidence="15">
    <location>
        <begin position="164"/>
        <end position="264"/>
    </location>
</feature>
<accession>A0A9L0RTJ3</accession>
<dbReference type="PANTHER" id="PTHR19331:SF468">
    <property type="entry name" value="SCAVENGER RECEPTOR CYSTEINE-RICH TYPE 1 PROTEIN M160"/>
    <property type="match status" value="1"/>
</dbReference>
<feature type="domain" description="SRCR" evidence="15">
    <location>
        <begin position="271"/>
        <end position="371"/>
    </location>
</feature>
<name>A0A9L0RTJ3_HORSE</name>
<feature type="disulfide bond" evidence="13">
    <location>
        <begin position="202"/>
        <end position="263"/>
    </location>
</feature>
<proteinExistence type="predicted"/>
<feature type="disulfide bond" evidence="13">
    <location>
        <begin position="510"/>
        <end position="574"/>
    </location>
</feature>
<dbReference type="FunFam" id="3.10.250.10:FF:000009">
    <property type="entry name" value="WC1"/>
    <property type="match status" value="1"/>
</dbReference>
<reference evidence="16" key="2">
    <citation type="submission" date="2025-08" db="UniProtKB">
        <authorList>
            <consortium name="Ensembl"/>
        </authorList>
    </citation>
    <scope>IDENTIFICATION</scope>
    <source>
        <strain evidence="16">Thoroughbred</strain>
    </source>
</reference>
<reference evidence="16 17" key="1">
    <citation type="journal article" date="2009" name="Science">
        <title>Genome sequence, comparative analysis, and population genetics of the domestic horse.</title>
        <authorList>
            <consortium name="Broad Institute Genome Sequencing Platform"/>
            <consortium name="Broad Institute Whole Genome Assembly Team"/>
            <person name="Wade C.M."/>
            <person name="Giulotto E."/>
            <person name="Sigurdsson S."/>
            <person name="Zoli M."/>
            <person name="Gnerre S."/>
            <person name="Imsland F."/>
            <person name="Lear T.L."/>
            <person name="Adelson D.L."/>
            <person name="Bailey E."/>
            <person name="Bellone R.R."/>
            <person name="Bloecker H."/>
            <person name="Distl O."/>
            <person name="Edgar R.C."/>
            <person name="Garber M."/>
            <person name="Leeb T."/>
            <person name="Mauceli E."/>
            <person name="MacLeod J.N."/>
            <person name="Penedo M.C.T."/>
            <person name="Raison J.M."/>
            <person name="Sharpe T."/>
            <person name="Vogel J."/>
            <person name="Andersson L."/>
            <person name="Antczak D.F."/>
            <person name="Biagi T."/>
            <person name="Binns M.M."/>
            <person name="Chowdhary B.P."/>
            <person name="Coleman S.J."/>
            <person name="Della Valle G."/>
            <person name="Fryc S."/>
            <person name="Guerin G."/>
            <person name="Hasegawa T."/>
            <person name="Hill E.W."/>
            <person name="Jurka J."/>
            <person name="Kiialainen A."/>
            <person name="Lindgren G."/>
            <person name="Liu J."/>
            <person name="Magnani E."/>
            <person name="Mickelson J.R."/>
            <person name="Murray J."/>
            <person name="Nergadze S.G."/>
            <person name="Onofrio R."/>
            <person name="Pedroni S."/>
            <person name="Piras M.F."/>
            <person name="Raudsepp T."/>
            <person name="Rocchi M."/>
            <person name="Roeed K.H."/>
            <person name="Ryder O.A."/>
            <person name="Searle S."/>
            <person name="Skow L."/>
            <person name="Swinburne J.E."/>
            <person name="Syvaenen A.C."/>
            <person name="Tozaki T."/>
            <person name="Valberg S.J."/>
            <person name="Vaudin M."/>
            <person name="White J.R."/>
            <person name="Zody M.C."/>
            <person name="Lander E.S."/>
            <person name="Lindblad-Toh K."/>
        </authorList>
    </citation>
    <scope>NUCLEOTIDE SEQUENCE [LARGE SCALE GENOMIC DNA]</scope>
    <source>
        <strain evidence="16 17">Thoroughbred</strain>
    </source>
</reference>
<feature type="disulfide bond" evidence="13">
    <location>
        <begin position="523"/>
        <end position="584"/>
    </location>
</feature>
<comment type="caution">
    <text evidence="13">Lacks conserved residue(s) required for the propagation of feature annotation.</text>
</comment>
<feature type="disulfide bond" evidence="13">
    <location>
        <begin position="829"/>
        <end position="893"/>
    </location>
</feature>
<evidence type="ECO:0000256" key="6">
    <source>
        <dbReference type="ARBA" id="ARBA00022729"/>
    </source>
</evidence>
<dbReference type="FunFam" id="3.10.250.10:FF:000012">
    <property type="entry name" value="CD163 molecule like 1"/>
    <property type="match status" value="1"/>
</dbReference>
<dbReference type="PROSITE" id="PS50287">
    <property type="entry name" value="SRCR_2"/>
    <property type="match status" value="12"/>
</dbReference>
<evidence type="ECO:0000259" key="15">
    <source>
        <dbReference type="PROSITE" id="PS50287"/>
    </source>
</evidence>
<protein>
    <submittedName>
        <fullName evidence="16">CD163 molecule like 1</fullName>
    </submittedName>
</protein>
<dbReference type="GO" id="GO:0005737">
    <property type="term" value="C:cytoplasm"/>
    <property type="evidence" value="ECO:0007669"/>
    <property type="project" value="UniProtKB-ARBA"/>
</dbReference>
<feature type="disulfide bond" evidence="13">
    <location>
        <begin position="934"/>
        <end position="998"/>
    </location>
</feature>
<feature type="disulfide bond" evidence="13">
    <location>
        <begin position="873"/>
        <end position="883"/>
    </location>
</feature>
<feature type="disulfide bond" evidence="13">
    <location>
        <begin position="554"/>
        <end position="564"/>
    </location>
</feature>
<evidence type="ECO:0000256" key="3">
    <source>
        <dbReference type="ARBA" id="ARBA00022475"/>
    </source>
</evidence>
<evidence type="ECO:0000256" key="4">
    <source>
        <dbReference type="ARBA" id="ARBA00022525"/>
    </source>
</evidence>
<evidence type="ECO:0000256" key="12">
    <source>
        <dbReference type="ARBA" id="ARBA00057499"/>
    </source>
</evidence>
<feature type="disulfide bond" evidence="13">
    <location>
        <begin position="1292"/>
        <end position="1353"/>
    </location>
</feature>
<evidence type="ECO:0000256" key="9">
    <source>
        <dbReference type="ARBA" id="ARBA00023136"/>
    </source>
</evidence>
<dbReference type="Ensembl" id="ENSECAT00000126494.1">
    <property type="protein sequence ID" value="ENSECAP00000065935.1"/>
    <property type="gene ID" value="ENSECAG00000012955.4"/>
</dbReference>
<feature type="disulfide bond" evidence="13">
    <location>
        <begin position="724"/>
        <end position="788"/>
    </location>
</feature>
<evidence type="ECO:0000256" key="8">
    <source>
        <dbReference type="ARBA" id="ARBA00022989"/>
    </source>
</evidence>
<evidence type="ECO:0000256" key="7">
    <source>
        <dbReference type="ARBA" id="ARBA00022737"/>
    </source>
</evidence>
<feature type="disulfide bond" evidence="13">
    <location>
        <begin position="1323"/>
        <end position="1333"/>
    </location>
</feature>
<feature type="disulfide bond" evidence="13">
    <location>
        <begin position="661"/>
        <end position="671"/>
    </location>
</feature>
<feature type="disulfide bond" evidence="13">
    <location>
        <begin position="1070"/>
        <end position="1134"/>
    </location>
</feature>
<feature type="disulfide bond" evidence="13">
    <location>
        <begin position="978"/>
        <end position="988"/>
    </location>
</feature>
<feature type="domain" description="SRCR" evidence="15">
    <location>
        <begin position="804"/>
        <end position="904"/>
    </location>
</feature>
<feature type="disulfide bond" evidence="13">
    <location>
        <begin position="340"/>
        <end position="350"/>
    </location>
</feature>
<evidence type="ECO:0000256" key="2">
    <source>
        <dbReference type="ARBA" id="ARBA00004613"/>
    </source>
</evidence>
<dbReference type="PRINTS" id="PR00258">
    <property type="entry name" value="SPERACTRCPTR"/>
</dbReference>
<dbReference type="Pfam" id="PF00530">
    <property type="entry name" value="SRCR"/>
    <property type="match status" value="12"/>
</dbReference>
<evidence type="ECO:0000256" key="11">
    <source>
        <dbReference type="ARBA" id="ARBA00023180"/>
    </source>
</evidence>
<feature type="disulfide bond" evidence="13">
    <location>
        <begin position="1220"/>
        <end position="1230"/>
    </location>
</feature>
<feature type="disulfide bond" evidence="13">
    <location>
        <begin position="737"/>
        <end position="798"/>
    </location>
</feature>
<evidence type="ECO:0000256" key="10">
    <source>
        <dbReference type="ARBA" id="ARBA00023157"/>
    </source>
</evidence>
<feature type="domain" description="SRCR" evidence="15">
    <location>
        <begin position="699"/>
        <end position="799"/>
    </location>
</feature>
<dbReference type="PANTHER" id="PTHR19331">
    <property type="entry name" value="SCAVENGER RECEPTOR DOMAIN-CONTAINING"/>
    <property type="match status" value="1"/>
</dbReference>
<keyword evidence="4" id="KW-0964">Secreted</keyword>
<keyword evidence="6" id="KW-0732">Signal</keyword>
<dbReference type="GeneTree" id="ENSGT00940000164229"/>
<feature type="disulfide bond" evidence="13">
    <location>
        <begin position="768"/>
        <end position="778"/>
    </location>
</feature>
<dbReference type="Proteomes" id="UP000002281">
    <property type="component" value="Chromosome 6"/>
</dbReference>
<dbReference type="FunFam" id="3.10.250.10:FF:000004">
    <property type="entry name" value="Scavenger receptor cysteine-rich type 1 protein M130"/>
    <property type="match status" value="1"/>
</dbReference>